<evidence type="ECO:0000259" key="11">
    <source>
        <dbReference type="SMART" id="SM01060"/>
    </source>
</evidence>
<dbReference type="GO" id="GO:0004096">
    <property type="term" value="F:catalase activity"/>
    <property type="evidence" value="ECO:0007669"/>
    <property type="project" value="UniProtKB-EC"/>
</dbReference>
<dbReference type="InterPro" id="IPR020835">
    <property type="entry name" value="Catalase_sf"/>
</dbReference>
<evidence type="ECO:0000256" key="5">
    <source>
        <dbReference type="ARBA" id="ARBA00022617"/>
    </source>
</evidence>
<dbReference type="SUPFAM" id="SSF56634">
    <property type="entry name" value="Heme-dependent catalase-like"/>
    <property type="match status" value="1"/>
</dbReference>
<comment type="caution">
    <text evidence="12">The sequence shown here is derived from an EMBL/GenBank/DDBJ whole genome shotgun (WGS) entry which is preliminary data.</text>
</comment>
<keyword evidence="5" id="KW-0349">Heme</keyword>
<evidence type="ECO:0000313" key="13">
    <source>
        <dbReference type="Proteomes" id="UP000646426"/>
    </source>
</evidence>
<dbReference type="GO" id="GO:0042744">
    <property type="term" value="P:hydrogen peroxide catabolic process"/>
    <property type="evidence" value="ECO:0007669"/>
    <property type="project" value="UniProtKB-KW"/>
</dbReference>
<dbReference type="InterPro" id="IPR018028">
    <property type="entry name" value="Catalase"/>
</dbReference>
<protein>
    <recommendedName>
        <fullName evidence="3">Catalase</fullName>
        <ecNumber evidence="2">1.11.1.6</ecNumber>
    </recommendedName>
</protein>
<reference evidence="12" key="2">
    <citation type="submission" date="2020-09" db="EMBL/GenBank/DDBJ databases">
        <authorList>
            <person name="Sun Q."/>
            <person name="Kim S."/>
        </authorList>
    </citation>
    <scope>NUCLEOTIDE SEQUENCE</scope>
    <source>
        <strain evidence="12">KCTC 23077</strain>
    </source>
</reference>
<dbReference type="InterPro" id="IPR010582">
    <property type="entry name" value="Catalase_immune_responsive"/>
</dbReference>
<evidence type="ECO:0000256" key="8">
    <source>
        <dbReference type="ARBA" id="ARBA00023004"/>
    </source>
</evidence>
<feature type="domain" description="Catalase core" evidence="11">
    <location>
        <begin position="1"/>
        <end position="346"/>
    </location>
</feature>
<keyword evidence="13" id="KW-1185">Reference proteome</keyword>
<name>A0A918SVY2_9GAMM</name>
<dbReference type="Gene3D" id="2.40.180.10">
    <property type="entry name" value="Catalase core domain"/>
    <property type="match status" value="2"/>
</dbReference>
<accession>A0A918SVY2</accession>
<dbReference type="EMBL" id="BMYD01000001">
    <property type="protein sequence ID" value="GHA73763.1"/>
    <property type="molecule type" value="Genomic_DNA"/>
</dbReference>
<dbReference type="Pfam" id="PF00199">
    <property type="entry name" value="Catalase"/>
    <property type="match status" value="1"/>
</dbReference>
<keyword evidence="9" id="KW-0376">Hydrogen peroxide</keyword>
<evidence type="ECO:0000256" key="2">
    <source>
        <dbReference type="ARBA" id="ARBA00012314"/>
    </source>
</evidence>
<evidence type="ECO:0000313" key="12">
    <source>
        <dbReference type="EMBL" id="GHA73763.1"/>
    </source>
</evidence>
<comment type="cofactor">
    <cofactor evidence="1">
        <name>heme</name>
        <dbReference type="ChEBI" id="CHEBI:30413"/>
    </cofactor>
</comment>
<feature type="region of interest" description="Disordered" evidence="10">
    <location>
        <begin position="316"/>
        <end position="338"/>
    </location>
</feature>
<dbReference type="Pfam" id="PF06628">
    <property type="entry name" value="Catalase-rel"/>
    <property type="match status" value="1"/>
</dbReference>
<gene>
    <name evidence="12" type="primary">katX</name>
    <name evidence="12" type="ORF">GCM10007067_08260</name>
</gene>
<sequence>MIHARNAGAYGFFEAYGRLGDEPIEAYTRADLFLHAGARTPVFTRFSTVAHGGHGPETVRDPRGFSIRFHTHDGRWDFVGSSLPVSFVRDPTLFPSVAHAFRPEPLTHRLDPRRVFEFIRFAPSALNMLTWLFSPWGIPANYRSMHGFGTGAWVNANGRRSHVRYHLVPKNGDGNLTQAEADALQAVNFNHATQDLHEAIARGDAPEWELAVQVLTDVDCAEDDFDPLDPTAVWPKSRAPLRPIGRVVLDRNPRSYFAEVEQVMFKPSALVDGLVSVEHETGQTPLPAARAVERTHADELRQLMAGRRAANAPRLSAGSRQCAGYDSNHRHAGDTYRSLSSAEREELVRNLVAALGDCDQPIRSHMIEHFHACDADYGLRVAAGLAQQR</sequence>
<dbReference type="PANTHER" id="PTHR11465:SF23">
    <property type="entry name" value="CATALASE-2"/>
    <property type="match status" value="1"/>
</dbReference>
<keyword evidence="6" id="KW-0479">Metal-binding</keyword>
<dbReference type="InterPro" id="IPR011614">
    <property type="entry name" value="Catalase_core"/>
</dbReference>
<keyword evidence="7" id="KW-0560">Oxidoreductase</keyword>
<dbReference type="EC" id="1.11.1.6" evidence="2"/>
<dbReference type="PANTHER" id="PTHR11465">
    <property type="entry name" value="CATALASE"/>
    <property type="match status" value="1"/>
</dbReference>
<dbReference type="GO" id="GO:0046872">
    <property type="term" value="F:metal ion binding"/>
    <property type="evidence" value="ECO:0007669"/>
    <property type="project" value="UniProtKB-KW"/>
</dbReference>
<keyword evidence="4" id="KW-0575">Peroxidase</keyword>
<dbReference type="GO" id="GO:0020037">
    <property type="term" value="F:heme binding"/>
    <property type="evidence" value="ECO:0007669"/>
    <property type="project" value="InterPro"/>
</dbReference>
<evidence type="ECO:0000256" key="3">
    <source>
        <dbReference type="ARBA" id="ARBA00014132"/>
    </source>
</evidence>
<evidence type="ECO:0000256" key="7">
    <source>
        <dbReference type="ARBA" id="ARBA00023002"/>
    </source>
</evidence>
<keyword evidence="8" id="KW-0408">Iron</keyword>
<dbReference type="PROSITE" id="PS51402">
    <property type="entry name" value="CATALASE_3"/>
    <property type="match status" value="1"/>
</dbReference>
<dbReference type="Proteomes" id="UP000646426">
    <property type="component" value="Unassembled WGS sequence"/>
</dbReference>
<evidence type="ECO:0000256" key="1">
    <source>
        <dbReference type="ARBA" id="ARBA00001971"/>
    </source>
</evidence>
<evidence type="ECO:0000256" key="10">
    <source>
        <dbReference type="SAM" id="MobiDB-lite"/>
    </source>
</evidence>
<dbReference type="SMART" id="SM01060">
    <property type="entry name" value="Catalase"/>
    <property type="match status" value="1"/>
</dbReference>
<dbReference type="GO" id="GO:0042542">
    <property type="term" value="P:response to hydrogen peroxide"/>
    <property type="evidence" value="ECO:0007669"/>
    <property type="project" value="TreeGrafter"/>
</dbReference>
<reference evidence="12" key="1">
    <citation type="journal article" date="2014" name="Int. J. Syst. Evol. Microbiol.">
        <title>Complete genome sequence of Corynebacterium casei LMG S-19264T (=DSM 44701T), isolated from a smear-ripened cheese.</title>
        <authorList>
            <consortium name="US DOE Joint Genome Institute (JGI-PGF)"/>
            <person name="Walter F."/>
            <person name="Albersmeier A."/>
            <person name="Kalinowski J."/>
            <person name="Ruckert C."/>
        </authorList>
    </citation>
    <scope>NUCLEOTIDE SEQUENCE</scope>
    <source>
        <strain evidence="12">KCTC 23077</strain>
    </source>
</reference>
<dbReference type="AlphaFoldDB" id="A0A918SVY2"/>
<evidence type="ECO:0000256" key="9">
    <source>
        <dbReference type="ARBA" id="ARBA00023324"/>
    </source>
</evidence>
<dbReference type="PRINTS" id="PR00067">
    <property type="entry name" value="CATALASE"/>
</dbReference>
<organism evidence="12 13">
    <name type="scientific">Cognatilysobacter bugurensis</name>
    <dbReference type="NCBI Taxonomy" id="543356"/>
    <lineage>
        <taxon>Bacteria</taxon>
        <taxon>Pseudomonadati</taxon>
        <taxon>Pseudomonadota</taxon>
        <taxon>Gammaproteobacteria</taxon>
        <taxon>Lysobacterales</taxon>
        <taxon>Lysobacteraceae</taxon>
        <taxon>Cognatilysobacter</taxon>
    </lineage>
</organism>
<evidence type="ECO:0000256" key="6">
    <source>
        <dbReference type="ARBA" id="ARBA00022723"/>
    </source>
</evidence>
<evidence type="ECO:0000256" key="4">
    <source>
        <dbReference type="ARBA" id="ARBA00022559"/>
    </source>
</evidence>
<proteinExistence type="predicted"/>
<dbReference type="GO" id="GO:0005737">
    <property type="term" value="C:cytoplasm"/>
    <property type="evidence" value="ECO:0007669"/>
    <property type="project" value="TreeGrafter"/>
</dbReference>